<dbReference type="PANTHER" id="PTHR11638">
    <property type="entry name" value="ATP-DEPENDENT CLP PROTEASE"/>
    <property type="match status" value="1"/>
</dbReference>
<keyword evidence="2" id="KW-0067">ATP-binding</keyword>
<dbReference type="Pfam" id="PF07724">
    <property type="entry name" value="AAA_2"/>
    <property type="match status" value="1"/>
</dbReference>
<accession>A0A6A6P7U7</accession>
<dbReference type="InterPro" id="IPR050130">
    <property type="entry name" value="ClpA_ClpB"/>
</dbReference>
<evidence type="ECO:0000256" key="2">
    <source>
        <dbReference type="ARBA" id="ARBA00022840"/>
    </source>
</evidence>
<dbReference type="Proteomes" id="UP000799766">
    <property type="component" value="Unassembled WGS sequence"/>
</dbReference>
<dbReference type="EMBL" id="MU001674">
    <property type="protein sequence ID" value="KAF2459908.1"/>
    <property type="molecule type" value="Genomic_DNA"/>
</dbReference>
<keyword evidence="5" id="KW-1185">Reference proteome</keyword>
<dbReference type="GO" id="GO:0016887">
    <property type="term" value="F:ATP hydrolysis activity"/>
    <property type="evidence" value="ECO:0007669"/>
    <property type="project" value="InterPro"/>
</dbReference>
<dbReference type="OrthoDB" id="47330at2759"/>
<dbReference type="PANTHER" id="PTHR11638:SF18">
    <property type="entry name" value="HEAT SHOCK PROTEIN 104"/>
    <property type="match status" value="1"/>
</dbReference>
<organism evidence="4 5">
    <name type="scientific">Lineolata rhizophorae</name>
    <dbReference type="NCBI Taxonomy" id="578093"/>
    <lineage>
        <taxon>Eukaryota</taxon>
        <taxon>Fungi</taxon>
        <taxon>Dikarya</taxon>
        <taxon>Ascomycota</taxon>
        <taxon>Pezizomycotina</taxon>
        <taxon>Dothideomycetes</taxon>
        <taxon>Dothideomycetes incertae sedis</taxon>
        <taxon>Lineolatales</taxon>
        <taxon>Lineolataceae</taxon>
        <taxon>Lineolata</taxon>
    </lineage>
</organism>
<feature type="domain" description="ATPase AAA-type core" evidence="3">
    <location>
        <begin position="23"/>
        <end position="130"/>
    </location>
</feature>
<name>A0A6A6P7U7_9PEZI</name>
<sequence>MHVLLGLPLTKIDCTQFFDEAGLFGPRAGYQRSTEGSQLNNFLAQNNGAPNIVFLDEFDKTTDDVRTSLLILFDSGEYYDRRNNRKVDSSKTVWILATNYGEKAIAKHSNQDGESSEAKDPLPKIQKALRDLFIKGLGVSIFQK</sequence>
<dbReference type="InterPro" id="IPR027417">
    <property type="entry name" value="P-loop_NTPase"/>
</dbReference>
<gene>
    <name evidence="4" type="ORF">BDY21DRAFT_336890</name>
</gene>
<dbReference type="AlphaFoldDB" id="A0A6A6P7U7"/>
<evidence type="ECO:0000256" key="1">
    <source>
        <dbReference type="ARBA" id="ARBA00022741"/>
    </source>
</evidence>
<evidence type="ECO:0000313" key="5">
    <source>
        <dbReference type="Proteomes" id="UP000799766"/>
    </source>
</evidence>
<evidence type="ECO:0000259" key="3">
    <source>
        <dbReference type="Pfam" id="PF07724"/>
    </source>
</evidence>
<dbReference type="Gene3D" id="3.40.50.300">
    <property type="entry name" value="P-loop containing nucleotide triphosphate hydrolases"/>
    <property type="match status" value="1"/>
</dbReference>
<protein>
    <recommendedName>
        <fullName evidence="3">ATPase AAA-type core domain-containing protein</fullName>
    </recommendedName>
</protein>
<dbReference type="GO" id="GO:0005737">
    <property type="term" value="C:cytoplasm"/>
    <property type="evidence" value="ECO:0007669"/>
    <property type="project" value="TreeGrafter"/>
</dbReference>
<proteinExistence type="predicted"/>
<dbReference type="GO" id="GO:0005524">
    <property type="term" value="F:ATP binding"/>
    <property type="evidence" value="ECO:0007669"/>
    <property type="project" value="UniProtKB-KW"/>
</dbReference>
<evidence type="ECO:0000313" key="4">
    <source>
        <dbReference type="EMBL" id="KAF2459908.1"/>
    </source>
</evidence>
<dbReference type="SUPFAM" id="SSF52540">
    <property type="entry name" value="P-loop containing nucleoside triphosphate hydrolases"/>
    <property type="match status" value="1"/>
</dbReference>
<dbReference type="GO" id="GO:0034605">
    <property type="term" value="P:cellular response to heat"/>
    <property type="evidence" value="ECO:0007669"/>
    <property type="project" value="TreeGrafter"/>
</dbReference>
<keyword evidence="1" id="KW-0547">Nucleotide-binding</keyword>
<dbReference type="InterPro" id="IPR003959">
    <property type="entry name" value="ATPase_AAA_core"/>
</dbReference>
<reference evidence="4" key="1">
    <citation type="journal article" date="2020" name="Stud. Mycol.">
        <title>101 Dothideomycetes genomes: a test case for predicting lifestyles and emergence of pathogens.</title>
        <authorList>
            <person name="Haridas S."/>
            <person name="Albert R."/>
            <person name="Binder M."/>
            <person name="Bloem J."/>
            <person name="Labutti K."/>
            <person name="Salamov A."/>
            <person name="Andreopoulos B."/>
            <person name="Baker S."/>
            <person name="Barry K."/>
            <person name="Bills G."/>
            <person name="Bluhm B."/>
            <person name="Cannon C."/>
            <person name="Castanera R."/>
            <person name="Culley D."/>
            <person name="Daum C."/>
            <person name="Ezra D."/>
            <person name="Gonzalez J."/>
            <person name="Henrissat B."/>
            <person name="Kuo A."/>
            <person name="Liang C."/>
            <person name="Lipzen A."/>
            <person name="Lutzoni F."/>
            <person name="Magnuson J."/>
            <person name="Mondo S."/>
            <person name="Nolan M."/>
            <person name="Ohm R."/>
            <person name="Pangilinan J."/>
            <person name="Park H.-J."/>
            <person name="Ramirez L."/>
            <person name="Alfaro M."/>
            <person name="Sun H."/>
            <person name="Tritt A."/>
            <person name="Yoshinaga Y."/>
            <person name="Zwiers L.-H."/>
            <person name="Turgeon B."/>
            <person name="Goodwin S."/>
            <person name="Spatafora J."/>
            <person name="Crous P."/>
            <person name="Grigoriev I."/>
        </authorList>
    </citation>
    <scope>NUCLEOTIDE SEQUENCE</scope>
    <source>
        <strain evidence="4">ATCC 16933</strain>
    </source>
</reference>